<gene>
    <name evidence="2" type="ORF">OEV98_12615</name>
</gene>
<dbReference type="EMBL" id="JAOUSF010000004">
    <property type="protein sequence ID" value="MCU9614379.1"/>
    <property type="molecule type" value="Genomic_DNA"/>
</dbReference>
<dbReference type="InterPro" id="IPR015943">
    <property type="entry name" value="WD40/YVTN_repeat-like_dom_sf"/>
</dbReference>
<protein>
    <submittedName>
        <fullName evidence="2">Oxidoreductase</fullName>
    </submittedName>
</protein>
<reference evidence="2" key="1">
    <citation type="submission" date="2022-10" db="EMBL/GenBank/DDBJ databases">
        <title>Description of Fervidibacillus gen. nov. in the family Fervidibacillaceae fam. nov. with two species, Fervidibacillus albus sp. nov., and Fervidibacillus halotolerans sp. nov., isolated from tidal flat sediments.</title>
        <authorList>
            <person name="Kwon K.K."/>
            <person name="Yang S.-H."/>
        </authorList>
    </citation>
    <scope>NUCLEOTIDE SEQUENCE</scope>
    <source>
        <strain evidence="2">JCM 19140</strain>
    </source>
</reference>
<sequence>MKNFILGVSCFMMIALIVALVFYEKQTDSTKQGFDPTMEEQLLQNIPQTPQIEKLRPINNERISYTLQKEQLNITFNQGKDWQTVPIDKELLFNGEYIGNEQQLIDGSYILTETRVAFLYSDGSNWENQTIHLLYSLDQGKTWENATVSEQYPTIRFRKVDFVTDTFGYVIISGDRTMSSELSDVFLTFDGGKSWKETTNSGVTRLIYDGGFINESIGFLSYGTINPEAPDLYVTEDGGNSWHSAVVNIPENYDRIFVSAEVPTIEGDHLAMLVNQGPNGDYLGGKVKGKFLSTDNGKTWEFSMEVNPDETEAE</sequence>
<dbReference type="Pfam" id="PF02012">
    <property type="entry name" value="BNR"/>
    <property type="match status" value="2"/>
</dbReference>
<dbReference type="CDD" id="cd15482">
    <property type="entry name" value="Sialidase_non-viral"/>
    <property type="match status" value="1"/>
</dbReference>
<keyword evidence="1" id="KW-0812">Transmembrane</keyword>
<evidence type="ECO:0000313" key="3">
    <source>
        <dbReference type="Proteomes" id="UP001209318"/>
    </source>
</evidence>
<evidence type="ECO:0000256" key="1">
    <source>
        <dbReference type="SAM" id="Phobius"/>
    </source>
</evidence>
<dbReference type="SUPFAM" id="SSF110296">
    <property type="entry name" value="Oligoxyloglucan reducing end-specific cellobiohydrolase"/>
    <property type="match status" value="1"/>
</dbReference>
<feature type="transmembrane region" description="Helical" evidence="1">
    <location>
        <begin position="6"/>
        <end position="23"/>
    </location>
</feature>
<keyword evidence="3" id="KW-1185">Reference proteome</keyword>
<dbReference type="AlphaFoldDB" id="A0AAE3LR96"/>
<dbReference type="Gene3D" id="2.130.10.10">
    <property type="entry name" value="YVTN repeat-like/Quinoprotein amine dehydrogenase"/>
    <property type="match status" value="1"/>
</dbReference>
<organism evidence="2 3">
    <name type="scientific">Perspicuibacillus lycopersici</name>
    <dbReference type="NCBI Taxonomy" id="1325689"/>
    <lineage>
        <taxon>Bacteria</taxon>
        <taxon>Bacillati</taxon>
        <taxon>Bacillota</taxon>
        <taxon>Bacilli</taxon>
        <taxon>Bacillales</taxon>
        <taxon>Bacillaceae</taxon>
        <taxon>Perspicuibacillus</taxon>
    </lineage>
</organism>
<dbReference type="InterPro" id="IPR002860">
    <property type="entry name" value="BNR_rpt"/>
</dbReference>
<keyword evidence="1" id="KW-1133">Transmembrane helix</keyword>
<dbReference type="Proteomes" id="UP001209318">
    <property type="component" value="Unassembled WGS sequence"/>
</dbReference>
<dbReference type="RefSeq" id="WP_263073660.1">
    <property type="nucleotide sequence ID" value="NZ_JAOUSF010000004.1"/>
</dbReference>
<evidence type="ECO:0000313" key="2">
    <source>
        <dbReference type="EMBL" id="MCU9614379.1"/>
    </source>
</evidence>
<accession>A0AAE3LR96</accession>
<comment type="caution">
    <text evidence="2">The sequence shown here is derived from an EMBL/GenBank/DDBJ whole genome shotgun (WGS) entry which is preliminary data.</text>
</comment>
<proteinExistence type="predicted"/>
<keyword evidence="1" id="KW-0472">Membrane</keyword>
<name>A0AAE3LR96_9BACI</name>